<evidence type="ECO:0000256" key="1">
    <source>
        <dbReference type="SAM" id="MobiDB-lite"/>
    </source>
</evidence>
<keyword evidence="2" id="KW-1133">Transmembrane helix</keyword>
<keyword evidence="2" id="KW-0472">Membrane</keyword>
<feature type="region of interest" description="Disordered" evidence="1">
    <location>
        <begin position="52"/>
        <end position="79"/>
    </location>
</feature>
<evidence type="ECO:0000313" key="4">
    <source>
        <dbReference type="Proteomes" id="UP000465302"/>
    </source>
</evidence>
<comment type="caution">
    <text evidence="3">The sequence shown here is derived from an EMBL/GenBank/DDBJ whole genome shotgun (WGS) entry which is preliminary data.</text>
</comment>
<evidence type="ECO:0000313" key="3">
    <source>
        <dbReference type="EMBL" id="GFG52584.1"/>
    </source>
</evidence>
<reference evidence="3 4" key="1">
    <citation type="journal article" date="2019" name="Emerg. Microbes Infect.">
        <title>Comprehensive subspecies identification of 175 nontuberculous mycobacteria species based on 7547 genomic profiles.</title>
        <authorList>
            <person name="Matsumoto Y."/>
            <person name="Kinjo T."/>
            <person name="Motooka D."/>
            <person name="Nabeya D."/>
            <person name="Jung N."/>
            <person name="Uechi K."/>
            <person name="Horii T."/>
            <person name="Iida T."/>
            <person name="Fujita J."/>
            <person name="Nakamura S."/>
        </authorList>
    </citation>
    <scope>NUCLEOTIDE SEQUENCE [LARGE SCALE GENOMIC DNA]</scope>
    <source>
        <strain evidence="3 4">JCM 6377</strain>
    </source>
</reference>
<proteinExistence type="predicted"/>
<dbReference type="Proteomes" id="UP000465302">
    <property type="component" value="Unassembled WGS sequence"/>
</dbReference>
<feature type="transmembrane region" description="Helical" evidence="2">
    <location>
        <begin position="20"/>
        <end position="43"/>
    </location>
</feature>
<dbReference type="EMBL" id="BLKS01000001">
    <property type="protein sequence ID" value="GFG52584.1"/>
    <property type="molecule type" value="Genomic_DNA"/>
</dbReference>
<name>A0A7I9W4G5_MYCAG</name>
<dbReference type="AlphaFoldDB" id="A0A7I9W4G5"/>
<evidence type="ECO:0000256" key="2">
    <source>
        <dbReference type="SAM" id="Phobius"/>
    </source>
</evidence>
<sequence length="79" mass="8818">MIQIVLQTRPEPTDGAYIDLQEVFCVAYLLLVLVLAGLIYLGWRLTNATASRPTTRTIGPDDDPEFLRSLGNKDNPRSN</sequence>
<organism evidence="3 4">
    <name type="scientific">Mycolicibacterium agri</name>
    <name type="common">Mycobacterium agri</name>
    <dbReference type="NCBI Taxonomy" id="36811"/>
    <lineage>
        <taxon>Bacteria</taxon>
        <taxon>Bacillati</taxon>
        <taxon>Actinomycetota</taxon>
        <taxon>Actinomycetes</taxon>
        <taxon>Mycobacteriales</taxon>
        <taxon>Mycobacteriaceae</taxon>
        <taxon>Mycolicibacterium</taxon>
    </lineage>
</organism>
<keyword evidence="2" id="KW-0812">Transmembrane</keyword>
<protein>
    <submittedName>
        <fullName evidence="3">Uncharacterized protein</fullName>
    </submittedName>
</protein>
<accession>A0A7I9W4G5</accession>
<gene>
    <name evidence="3" type="ORF">MAGR_40250</name>
</gene>